<evidence type="ECO:0000313" key="1">
    <source>
        <dbReference type="EMBL" id="MDJ1505516.1"/>
    </source>
</evidence>
<name>A0AAE3UIL0_9BACT</name>
<organism evidence="1 2">
    <name type="scientific">Xanthocytophaga agilis</name>
    <dbReference type="NCBI Taxonomy" id="3048010"/>
    <lineage>
        <taxon>Bacteria</taxon>
        <taxon>Pseudomonadati</taxon>
        <taxon>Bacteroidota</taxon>
        <taxon>Cytophagia</taxon>
        <taxon>Cytophagales</taxon>
        <taxon>Rhodocytophagaceae</taxon>
        <taxon>Xanthocytophaga</taxon>
    </lineage>
</organism>
<accession>A0AAE3UIL0</accession>
<dbReference type="Proteomes" id="UP001232063">
    <property type="component" value="Unassembled WGS sequence"/>
</dbReference>
<evidence type="ECO:0008006" key="3">
    <source>
        <dbReference type="Google" id="ProtNLM"/>
    </source>
</evidence>
<dbReference type="EMBL" id="JASJOU010000016">
    <property type="protein sequence ID" value="MDJ1505516.1"/>
    <property type="molecule type" value="Genomic_DNA"/>
</dbReference>
<proteinExistence type="predicted"/>
<gene>
    <name evidence="1" type="ORF">QNI22_32970</name>
</gene>
<dbReference type="RefSeq" id="WP_314517613.1">
    <property type="nucleotide sequence ID" value="NZ_JASJOU010000016.1"/>
</dbReference>
<protein>
    <recommendedName>
        <fullName evidence="3">PAS domain-containing protein</fullName>
    </recommendedName>
</protein>
<reference evidence="1" key="1">
    <citation type="submission" date="2023-05" db="EMBL/GenBank/DDBJ databases">
        <authorList>
            <person name="Zhang X."/>
        </authorList>
    </citation>
    <scope>NUCLEOTIDE SEQUENCE</scope>
    <source>
        <strain evidence="1">BD1B2-1</strain>
    </source>
</reference>
<comment type="caution">
    <text evidence="1">The sequence shown here is derived from an EMBL/GenBank/DDBJ whole genome shotgun (WGS) entry which is preliminary data.</text>
</comment>
<keyword evidence="2" id="KW-1185">Reference proteome</keyword>
<evidence type="ECO:0000313" key="2">
    <source>
        <dbReference type="Proteomes" id="UP001232063"/>
    </source>
</evidence>
<dbReference type="AlphaFoldDB" id="A0AAE3UIL0"/>
<sequence>MTEAATIALIDETPTEWVYEYVTGNDSVYIIKNKRTGLISFAPESVARLLGFESTEILMQSFSL</sequence>